<keyword evidence="1" id="KW-0732">Signal</keyword>
<sequence length="89" mass="9737">MFQELSQLFWMFLELFQVLHRIVPGCEGEGLRWGCGVLQHGTRHAGCCSMGRGGRGQGAVQSGARLKTNRGRGLSSAVGRPWWAALHVS</sequence>
<accession>A0A5J9WHG8</accession>
<gene>
    <name evidence="2" type="ORF">EJB05_07094</name>
</gene>
<evidence type="ECO:0000313" key="2">
    <source>
        <dbReference type="EMBL" id="TVU47491.1"/>
    </source>
</evidence>
<keyword evidence="3" id="KW-1185">Reference proteome</keyword>
<dbReference type="Gramene" id="TVU47491">
    <property type="protein sequence ID" value="TVU47491"/>
    <property type="gene ID" value="EJB05_07094"/>
</dbReference>
<evidence type="ECO:0000256" key="1">
    <source>
        <dbReference type="SAM" id="SignalP"/>
    </source>
</evidence>
<dbReference type="Proteomes" id="UP000324897">
    <property type="component" value="Chromosome 5"/>
</dbReference>
<feature type="chain" id="PRO_5023860397" description="Secreted protein" evidence="1">
    <location>
        <begin position="29"/>
        <end position="89"/>
    </location>
</feature>
<evidence type="ECO:0000313" key="3">
    <source>
        <dbReference type="Proteomes" id="UP000324897"/>
    </source>
</evidence>
<protein>
    <recommendedName>
        <fullName evidence="4">Secreted protein</fullName>
    </recommendedName>
</protein>
<feature type="signal peptide" evidence="1">
    <location>
        <begin position="1"/>
        <end position="28"/>
    </location>
</feature>
<name>A0A5J9WHG8_9POAL</name>
<reference evidence="2 3" key="1">
    <citation type="journal article" date="2019" name="Sci. Rep.">
        <title>A high-quality genome of Eragrostis curvula grass provides insights into Poaceae evolution and supports new strategies to enhance forage quality.</title>
        <authorList>
            <person name="Carballo J."/>
            <person name="Santos B.A.C.M."/>
            <person name="Zappacosta D."/>
            <person name="Garbus I."/>
            <person name="Selva J.P."/>
            <person name="Gallo C.A."/>
            <person name="Diaz A."/>
            <person name="Albertini E."/>
            <person name="Caccamo M."/>
            <person name="Echenique V."/>
        </authorList>
    </citation>
    <scope>NUCLEOTIDE SEQUENCE [LARGE SCALE GENOMIC DNA]</scope>
    <source>
        <strain evidence="3">cv. Victoria</strain>
        <tissue evidence="2">Leaf</tissue>
    </source>
</reference>
<dbReference type="EMBL" id="RWGY01000004">
    <property type="protein sequence ID" value="TVU47491.1"/>
    <property type="molecule type" value="Genomic_DNA"/>
</dbReference>
<comment type="caution">
    <text evidence="2">The sequence shown here is derived from an EMBL/GenBank/DDBJ whole genome shotgun (WGS) entry which is preliminary data.</text>
</comment>
<proteinExistence type="predicted"/>
<evidence type="ECO:0008006" key="4">
    <source>
        <dbReference type="Google" id="ProtNLM"/>
    </source>
</evidence>
<dbReference type="AlphaFoldDB" id="A0A5J9WHG8"/>
<organism evidence="2 3">
    <name type="scientific">Eragrostis curvula</name>
    <name type="common">weeping love grass</name>
    <dbReference type="NCBI Taxonomy" id="38414"/>
    <lineage>
        <taxon>Eukaryota</taxon>
        <taxon>Viridiplantae</taxon>
        <taxon>Streptophyta</taxon>
        <taxon>Embryophyta</taxon>
        <taxon>Tracheophyta</taxon>
        <taxon>Spermatophyta</taxon>
        <taxon>Magnoliopsida</taxon>
        <taxon>Liliopsida</taxon>
        <taxon>Poales</taxon>
        <taxon>Poaceae</taxon>
        <taxon>PACMAD clade</taxon>
        <taxon>Chloridoideae</taxon>
        <taxon>Eragrostideae</taxon>
        <taxon>Eragrostidinae</taxon>
        <taxon>Eragrostis</taxon>
    </lineage>
</organism>